<evidence type="ECO:0008006" key="4">
    <source>
        <dbReference type="Google" id="ProtNLM"/>
    </source>
</evidence>
<organism evidence="2 3">
    <name type="scientific">Chryseobacterium arachidis</name>
    <dbReference type="NCBI Taxonomy" id="1416778"/>
    <lineage>
        <taxon>Bacteria</taxon>
        <taxon>Pseudomonadati</taxon>
        <taxon>Bacteroidota</taxon>
        <taxon>Flavobacteriia</taxon>
        <taxon>Flavobacteriales</taxon>
        <taxon>Weeksellaceae</taxon>
        <taxon>Chryseobacterium group</taxon>
        <taxon>Chryseobacterium</taxon>
    </lineage>
</organism>
<evidence type="ECO:0000256" key="1">
    <source>
        <dbReference type="SAM" id="SignalP"/>
    </source>
</evidence>
<keyword evidence="1" id="KW-0732">Signal</keyword>
<protein>
    <recommendedName>
        <fullName evidence="4">YD repeat-containing protein</fullName>
    </recommendedName>
</protein>
<name>A0A1M5EZ16_9FLAO</name>
<feature type="signal peptide" evidence="1">
    <location>
        <begin position="1"/>
        <end position="24"/>
    </location>
</feature>
<proteinExistence type="predicted"/>
<dbReference type="OrthoDB" id="703951at2"/>
<evidence type="ECO:0000313" key="2">
    <source>
        <dbReference type="EMBL" id="SHF84252.1"/>
    </source>
</evidence>
<dbReference type="PROSITE" id="PS51257">
    <property type="entry name" value="PROKAR_LIPOPROTEIN"/>
    <property type="match status" value="1"/>
</dbReference>
<evidence type="ECO:0000313" key="3">
    <source>
        <dbReference type="Proteomes" id="UP000184518"/>
    </source>
</evidence>
<dbReference type="EMBL" id="FQUT01000007">
    <property type="protein sequence ID" value="SHF84252.1"/>
    <property type="molecule type" value="Genomic_DNA"/>
</dbReference>
<reference evidence="3" key="1">
    <citation type="submission" date="2016-11" db="EMBL/GenBank/DDBJ databases">
        <authorList>
            <person name="Varghese N."/>
            <person name="Submissions S."/>
        </authorList>
    </citation>
    <scope>NUCLEOTIDE SEQUENCE [LARGE SCALE GENOMIC DNA]</scope>
    <source>
        <strain evidence="3">DSM 27619</strain>
    </source>
</reference>
<dbReference type="RefSeq" id="WP_072958908.1">
    <property type="nucleotide sequence ID" value="NZ_FQUT01000007.1"/>
</dbReference>
<dbReference type="AlphaFoldDB" id="A0A1M5EZ16"/>
<feature type="chain" id="PRO_5009910005" description="YD repeat-containing protein" evidence="1">
    <location>
        <begin position="25"/>
        <end position="275"/>
    </location>
</feature>
<keyword evidence="3" id="KW-1185">Reference proteome</keyword>
<accession>A0A1M5EZ16</accession>
<sequence length="275" mass="31251">MKIKTFSFLLIASSLALFSCNNNADEDTPETGGTQEKKLESYKFIYMQYPQAVLATGSNNVTIEYDLNNRPIKRVGGLLATSPQTGFNFIFSPNVYNEITYGNNTASIISKLNSTDGTIIAENKKSFDFENGKIIKKTILSNNETIQYVYEQNKISRLISTKNNHLASQSNIYYNQNGNVDSIVTRSAIWNNITSSYQINFSAKGRIVEVFKNYDNKANPTKNLMIFDEIFLRSLSQNNYSSYESKSYDNSGQVYEFNTRSWTLNYTNNEINFGN</sequence>
<dbReference type="Proteomes" id="UP000184518">
    <property type="component" value="Unassembled WGS sequence"/>
</dbReference>
<gene>
    <name evidence="2" type="ORF">SAMN05443633_107104</name>
</gene>